<protein>
    <submittedName>
        <fullName evidence="2">Uncharacterized protein</fullName>
    </submittedName>
</protein>
<name>A0A9D1R078_9BACT</name>
<evidence type="ECO:0000256" key="1">
    <source>
        <dbReference type="SAM" id="Phobius"/>
    </source>
</evidence>
<dbReference type="AlphaFoldDB" id="A0A9D1R078"/>
<dbReference type="Proteomes" id="UP000824264">
    <property type="component" value="Unassembled WGS sequence"/>
</dbReference>
<organism evidence="2 3">
    <name type="scientific">Candidatus Bilophila faecipullorum</name>
    <dbReference type="NCBI Taxonomy" id="2838482"/>
    <lineage>
        <taxon>Bacteria</taxon>
        <taxon>Pseudomonadati</taxon>
        <taxon>Thermodesulfobacteriota</taxon>
        <taxon>Desulfovibrionia</taxon>
        <taxon>Desulfovibrionales</taxon>
        <taxon>Desulfovibrionaceae</taxon>
        <taxon>Bilophila</taxon>
    </lineage>
</organism>
<evidence type="ECO:0000313" key="2">
    <source>
        <dbReference type="EMBL" id="HIW78113.1"/>
    </source>
</evidence>
<keyword evidence="1" id="KW-0472">Membrane</keyword>
<accession>A0A9D1R078</accession>
<sequence>MTGLEHQIDFITLLLKVMAALLGIIAAGFGWWASGLSKDVKALIIQKLDCNTQYANRNDNAESHHRIWNKLEAHEKDISTMKADIKALRGGRP</sequence>
<gene>
    <name evidence="2" type="ORF">H9874_03080</name>
</gene>
<comment type="caution">
    <text evidence="2">The sequence shown here is derived from an EMBL/GenBank/DDBJ whole genome shotgun (WGS) entry which is preliminary data.</text>
</comment>
<proteinExistence type="predicted"/>
<keyword evidence="1" id="KW-0812">Transmembrane</keyword>
<reference evidence="2" key="1">
    <citation type="journal article" date="2021" name="PeerJ">
        <title>Extensive microbial diversity within the chicken gut microbiome revealed by metagenomics and culture.</title>
        <authorList>
            <person name="Gilroy R."/>
            <person name="Ravi A."/>
            <person name="Getino M."/>
            <person name="Pursley I."/>
            <person name="Horton D.L."/>
            <person name="Alikhan N.F."/>
            <person name="Baker D."/>
            <person name="Gharbi K."/>
            <person name="Hall N."/>
            <person name="Watson M."/>
            <person name="Adriaenssens E.M."/>
            <person name="Foster-Nyarko E."/>
            <person name="Jarju S."/>
            <person name="Secka A."/>
            <person name="Antonio M."/>
            <person name="Oren A."/>
            <person name="Chaudhuri R.R."/>
            <person name="La Ragione R."/>
            <person name="Hildebrand F."/>
            <person name="Pallen M.J."/>
        </authorList>
    </citation>
    <scope>NUCLEOTIDE SEQUENCE</scope>
    <source>
        <strain evidence="2">ChiSxjej5B17-1746</strain>
    </source>
</reference>
<evidence type="ECO:0000313" key="3">
    <source>
        <dbReference type="Proteomes" id="UP000824264"/>
    </source>
</evidence>
<dbReference type="EMBL" id="DXGI01000110">
    <property type="protein sequence ID" value="HIW78113.1"/>
    <property type="molecule type" value="Genomic_DNA"/>
</dbReference>
<feature type="transmembrane region" description="Helical" evidence="1">
    <location>
        <begin position="12"/>
        <end position="33"/>
    </location>
</feature>
<reference evidence="2" key="2">
    <citation type="submission" date="2021-04" db="EMBL/GenBank/DDBJ databases">
        <authorList>
            <person name="Gilroy R."/>
        </authorList>
    </citation>
    <scope>NUCLEOTIDE SEQUENCE</scope>
    <source>
        <strain evidence="2">ChiSxjej5B17-1746</strain>
    </source>
</reference>
<keyword evidence="1" id="KW-1133">Transmembrane helix</keyword>